<evidence type="ECO:0000313" key="7">
    <source>
        <dbReference type="EMBL" id="KAL3794798.1"/>
    </source>
</evidence>
<keyword evidence="2 6" id="KW-0812">Transmembrane</keyword>
<dbReference type="EMBL" id="JALLPJ020000342">
    <property type="protein sequence ID" value="KAL3794798.1"/>
    <property type="molecule type" value="Genomic_DNA"/>
</dbReference>
<proteinExistence type="predicted"/>
<dbReference type="SUPFAM" id="SSF103473">
    <property type="entry name" value="MFS general substrate transporter"/>
    <property type="match status" value="1"/>
</dbReference>
<feature type="transmembrane region" description="Helical" evidence="6">
    <location>
        <begin position="426"/>
        <end position="448"/>
    </location>
</feature>
<feature type="transmembrane region" description="Helical" evidence="6">
    <location>
        <begin position="251"/>
        <end position="271"/>
    </location>
</feature>
<comment type="subcellular location">
    <subcellularLocation>
        <location evidence="1">Membrane</location>
        <topology evidence="1">Multi-pass membrane protein</topology>
    </subcellularLocation>
</comment>
<dbReference type="InterPro" id="IPR011701">
    <property type="entry name" value="MFS"/>
</dbReference>
<keyword evidence="8" id="KW-1185">Reference proteome</keyword>
<protein>
    <recommendedName>
        <fullName evidence="9">Major facilitator superfamily (MFS) profile domain-containing protein</fullName>
    </recommendedName>
</protein>
<feature type="region of interest" description="Disordered" evidence="5">
    <location>
        <begin position="1"/>
        <end position="53"/>
    </location>
</feature>
<gene>
    <name evidence="7" type="ORF">ACHAWO_010233</name>
</gene>
<evidence type="ECO:0000256" key="4">
    <source>
        <dbReference type="ARBA" id="ARBA00023136"/>
    </source>
</evidence>
<dbReference type="InterPro" id="IPR049680">
    <property type="entry name" value="FLVCR1-2_SLC49-like"/>
</dbReference>
<name>A0ABD3Q305_9STRA</name>
<feature type="transmembrane region" description="Helical" evidence="6">
    <location>
        <begin position="186"/>
        <end position="209"/>
    </location>
</feature>
<dbReference type="Gene3D" id="1.20.1250.20">
    <property type="entry name" value="MFS general substrate transporter like domains"/>
    <property type="match status" value="2"/>
</dbReference>
<evidence type="ECO:0000256" key="3">
    <source>
        <dbReference type="ARBA" id="ARBA00022989"/>
    </source>
</evidence>
<feature type="transmembrane region" description="Helical" evidence="6">
    <location>
        <begin position="567"/>
        <end position="585"/>
    </location>
</feature>
<dbReference type="PANTHER" id="PTHR10924">
    <property type="entry name" value="MAJOR FACILITATOR SUPERFAMILY PROTEIN-RELATED"/>
    <property type="match status" value="1"/>
</dbReference>
<feature type="transmembrane region" description="Helical" evidence="6">
    <location>
        <begin position="468"/>
        <end position="495"/>
    </location>
</feature>
<organism evidence="7 8">
    <name type="scientific">Cyclotella atomus</name>
    <dbReference type="NCBI Taxonomy" id="382360"/>
    <lineage>
        <taxon>Eukaryota</taxon>
        <taxon>Sar</taxon>
        <taxon>Stramenopiles</taxon>
        <taxon>Ochrophyta</taxon>
        <taxon>Bacillariophyta</taxon>
        <taxon>Coscinodiscophyceae</taxon>
        <taxon>Thalassiosirophycidae</taxon>
        <taxon>Stephanodiscales</taxon>
        <taxon>Stephanodiscaceae</taxon>
        <taxon>Cyclotella</taxon>
    </lineage>
</organism>
<feature type="transmembrane region" description="Helical" evidence="6">
    <location>
        <begin position="75"/>
        <end position="100"/>
    </location>
</feature>
<dbReference type="InterPro" id="IPR036259">
    <property type="entry name" value="MFS_trans_sf"/>
</dbReference>
<evidence type="ECO:0008006" key="9">
    <source>
        <dbReference type="Google" id="ProtNLM"/>
    </source>
</evidence>
<evidence type="ECO:0000313" key="8">
    <source>
        <dbReference type="Proteomes" id="UP001530400"/>
    </source>
</evidence>
<evidence type="ECO:0000256" key="2">
    <source>
        <dbReference type="ARBA" id="ARBA00022692"/>
    </source>
</evidence>
<evidence type="ECO:0000256" key="6">
    <source>
        <dbReference type="SAM" id="Phobius"/>
    </source>
</evidence>
<dbReference type="AlphaFoldDB" id="A0ABD3Q305"/>
<feature type="transmembrane region" description="Helical" evidence="6">
    <location>
        <begin position="618"/>
        <end position="638"/>
    </location>
</feature>
<accession>A0ABD3Q305</accession>
<evidence type="ECO:0000256" key="5">
    <source>
        <dbReference type="SAM" id="MobiDB-lite"/>
    </source>
</evidence>
<dbReference type="Proteomes" id="UP001530400">
    <property type="component" value="Unassembled WGS sequence"/>
</dbReference>
<comment type="caution">
    <text evidence="7">The sequence shown here is derived from an EMBL/GenBank/DDBJ whole genome shotgun (WGS) entry which is preliminary data.</text>
</comment>
<reference evidence="7 8" key="1">
    <citation type="submission" date="2024-10" db="EMBL/GenBank/DDBJ databases">
        <title>Updated reference genomes for cyclostephanoid diatoms.</title>
        <authorList>
            <person name="Roberts W.R."/>
            <person name="Alverson A.J."/>
        </authorList>
    </citation>
    <scope>NUCLEOTIDE SEQUENCE [LARGE SCALE GENOMIC DNA]</scope>
    <source>
        <strain evidence="7 8">AJA010-31</strain>
    </source>
</reference>
<feature type="compositionally biased region" description="Basic and acidic residues" evidence="5">
    <location>
        <begin position="24"/>
        <end position="39"/>
    </location>
</feature>
<feature type="compositionally biased region" description="Low complexity" evidence="5">
    <location>
        <begin position="10"/>
        <end position="23"/>
    </location>
</feature>
<feature type="transmembrane region" description="Helical" evidence="6">
    <location>
        <begin position="120"/>
        <end position="141"/>
    </location>
</feature>
<dbReference type="PANTHER" id="PTHR10924:SF6">
    <property type="entry name" value="SOLUTE CARRIER FAMILY 49 MEMBER A3"/>
    <property type="match status" value="1"/>
</dbReference>
<feature type="transmembrane region" description="Helical" evidence="6">
    <location>
        <begin position="148"/>
        <end position="166"/>
    </location>
</feature>
<keyword evidence="3 6" id="KW-1133">Transmembrane helix</keyword>
<feature type="transmembrane region" description="Helical" evidence="6">
    <location>
        <begin position="221"/>
        <end position="245"/>
    </location>
</feature>
<feature type="transmembrane region" description="Helical" evidence="6">
    <location>
        <begin position="502"/>
        <end position="524"/>
    </location>
</feature>
<evidence type="ECO:0000256" key="1">
    <source>
        <dbReference type="ARBA" id="ARBA00004141"/>
    </source>
</evidence>
<dbReference type="Pfam" id="PF07690">
    <property type="entry name" value="MFS_1"/>
    <property type="match status" value="1"/>
</dbReference>
<dbReference type="GO" id="GO:0016020">
    <property type="term" value="C:membrane"/>
    <property type="evidence" value="ECO:0007669"/>
    <property type="project" value="UniProtKB-SubCell"/>
</dbReference>
<keyword evidence="4 6" id="KW-0472">Membrane</keyword>
<sequence>MGSKIEDSSALRSRSNRSISSHSNVERKSLLHSHSRDHSEEDDNNIAIIDSPIQNKDGTSQSYGYKVYSERWLMLFYLSLLHLLSDWAGLSVAPIATLTISAYSDGDDAQGGSTLIQPEALVTVFLVASSMGTALEPWILSRLGLRRTVVLGAFANMIGSLVKSGGLPPLPLVSFPSMTSGLYGTYALYLGFFFVGFAQPLFQCTPALLSASWFPEQERTLATSIALNSNQLGVGFAFIVGALWVQTPDQVSTYFSLLSFFSVATFAGCAIQFDDAPPTPPSGSSRIMRGTFEVSVRDIIQKASSSLLVGGDYDVTKAFMSNPFALRGADGDTAAGSEAGSAMKSSAKTLLSQHIHSSQNRKSRDFDASQQHVSPSLFAPSYTEDEYAMYDEAAEPTVTQTPHHLEIDIRDDQIWMSAKACFARKGFSHALVVFTVSGVIINTLSTYLDYLIRLSYYDDYGDGSAHSLSAGAYVAIIGGIFQIVIMVSSIVIGSVTDKTRSYFVVTLLLLVSGAIALAECGVSLDEDRGRDLRISLVVVSGLLGPLLPVATELGVEIAHPLSENTVLVILQLACNLTSAFFIPLFNMLRDIGVTERINDGNFNDDGAAMVVGSGRPPYTFSFFLLILLCAVSTVYFATFDGKYLRLQSELLKKGTRDTSSNLL</sequence>